<dbReference type="Gene3D" id="1.20.1080.10">
    <property type="entry name" value="Glycerol uptake facilitator protein"/>
    <property type="match status" value="1"/>
</dbReference>
<comment type="subcellular location">
    <subcellularLocation>
        <location evidence="1">Membrane</location>
        <topology evidence="1">Multi-pass membrane protein</topology>
    </subcellularLocation>
</comment>
<comment type="similarity">
    <text evidence="2 7">Belongs to the MIP/aquaporin (TC 1.A.8) family.</text>
</comment>
<sequence length="387" mass="42283">MALFPLITRYSNSDKNKVIVKVPESKLRQFIRQMIAEFIGTAFFVFMVVGSVVSATFFQADGVIRIVLIAFIQAFSLATIVWFTSGVSGCQLNPAVTCSLITTSRMGFFNGLAFVIMQACGALAGASLAKAATPGPYEGDLGATTINPDISIANAFFLEFMATSLLCMVVLSMSVFNEWDQRLGRYAPLAIGCAVYAGVALLGPWTGGSLNPARSFGSATLSGVWHDHWLYWAAPIAGGIVTGLVWRFILREKVALVDRPYSEYAPNKYGVPRISSSSSTKNHYGSTPIHEAVRRGEVEMVKFLLTQNADLTIGDIDDNTPLHLAIMCEDGELIPILLEAGAPLDLKNKDNDTPAQVTQDKEILDFIQEFIKYKAEQKLKQQQQQQS</sequence>
<feature type="transmembrane region" description="Helical" evidence="8">
    <location>
        <begin position="186"/>
        <end position="205"/>
    </location>
</feature>
<dbReference type="SMART" id="SM00248">
    <property type="entry name" value="ANK"/>
    <property type="match status" value="2"/>
</dbReference>
<dbReference type="FunCoup" id="D3BQ27">
    <property type="interactions" value="27"/>
</dbReference>
<proteinExistence type="inferred from homology"/>
<dbReference type="GO" id="GO:0005886">
    <property type="term" value="C:plasma membrane"/>
    <property type="evidence" value="ECO:0007669"/>
    <property type="project" value="TreeGrafter"/>
</dbReference>
<feature type="transmembrane region" description="Helical" evidence="8">
    <location>
        <begin position="152"/>
        <end position="174"/>
    </location>
</feature>
<dbReference type="GeneID" id="31365818"/>
<protein>
    <submittedName>
        <fullName evidence="9">Aquaporin-like protein</fullName>
    </submittedName>
</protein>
<keyword evidence="7" id="KW-0813">Transport</keyword>
<keyword evidence="5 8" id="KW-0472">Membrane</keyword>
<dbReference type="GO" id="GO:0015250">
    <property type="term" value="F:water channel activity"/>
    <property type="evidence" value="ECO:0007669"/>
    <property type="project" value="TreeGrafter"/>
</dbReference>
<feature type="transmembrane region" description="Helical" evidence="8">
    <location>
        <begin position="108"/>
        <end position="132"/>
    </location>
</feature>
<dbReference type="Pfam" id="PF00230">
    <property type="entry name" value="MIP"/>
    <property type="match status" value="1"/>
</dbReference>
<evidence type="ECO:0000256" key="6">
    <source>
        <dbReference type="PROSITE-ProRule" id="PRU00023"/>
    </source>
</evidence>
<feature type="repeat" description="ANK" evidence="6">
    <location>
        <begin position="317"/>
        <end position="349"/>
    </location>
</feature>
<dbReference type="Pfam" id="PF12796">
    <property type="entry name" value="Ank_2"/>
    <property type="match status" value="1"/>
</dbReference>
<dbReference type="SUPFAM" id="SSF81338">
    <property type="entry name" value="Aquaporin-like"/>
    <property type="match status" value="1"/>
</dbReference>
<keyword evidence="3 7" id="KW-0812">Transmembrane</keyword>
<dbReference type="PRINTS" id="PR01415">
    <property type="entry name" value="ANKYRIN"/>
</dbReference>
<comment type="caution">
    <text evidence="9">The sequence shown here is derived from an EMBL/GenBank/DDBJ whole genome shotgun (WGS) entry which is preliminary data.</text>
</comment>
<dbReference type="PANTHER" id="PTHR19139:SF199">
    <property type="entry name" value="MIP17260P"/>
    <property type="match status" value="1"/>
</dbReference>
<dbReference type="InterPro" id="IPR034294">
    <property type="entry name" value="Aquaporin_transptr"/>
</dbReference>
<dbReference type="RefSeq" id="XP_020428710.1">
    <property type="nucleotide sequence ID" value="XM_020581125.1"/>
</dbReference>
<dbReference type="InterPro" id="IPR023271">
    <property type="entry name" value="Aquaporin-like"/>
</dbReference>
<feature type="transmembrane region" description="Helical" evidence="8">
    <location>
        <begin position="35"/>
        <end position="58"/>
    </location>
</feature>
<feature type="repeat" description="ANK" evidence="6">
    <location>
        <begin position="284"/>
        <end position="316"/>
    </location>
</feature>
<reference evidence="9 10" key="1">
    <citation type="journal article" date="2011" name="Genome Res.">
        <title>Phylogeny-wide analysis of social amoeba genomes highlights ancient origins for complex intercellular communication.</title>
        <authorList>
            <person name="Heidel A.J."/>
            <person name="Lawal H.M."/>
            <person name="Felder M."/>
            <person name="Schilde C."/>
            <person name="Helps N.R."/>
            <person name="Tunggal B."/>
            <person name="Rivero F."/>
            <person name="John U."/>
            <person name="Schleicher M."/>
            <person name="Eichinger L."/>
            <person name="Platzer M."/>
            <person name="Noegel A.A."/>
            <person name="Schaap P."/>
            <person name="Gloeckner G."/>
        </authorList>
    </citation>
    <scope>NUCLEOTIDE SEQUENCE [LARGE SCALE GENOMIC DNA]</scope>
    <source>
        <strain evidence="10">ATCC 26659 / Pp 5 / PN500</strain>
    </source>
</reference>
<feature type="transmembrane region" description="Helical" evidence="8">
    <location>
        <begin position="229"/>
        <end position="250"/>
    </location>
</feature>
<keyword evidence="6" id="KW-0040">ANK repeat</keyword>
<dbReference type="Gene3D" id="1.25.40.20">
    <property type="entry name" value="Ankyrin repeat-containing domain"/>
    <property type="match status" value="1"/>
</dbReference>
<dbReference type="PROSITE" id="PS50088">
    <property type="entry name" value="ANK_REPEAT"/>
    <property type="match status" value="2"/>
</dbReference>
<dbReference type="InParanoid" id="D3BQ27"/>
<dbReference type="InterPro" id="IPR036770">
    <property type="entry name" value="Ankyrin_rpt-contain_sf"/>
</dbReference>
<evidence type="ECO:0000256" key="1">
    <source>
        <dbReference type="ARBA" id="ARBA00004141"/>
    </source>
</evidence>
<dbReference type="PROSITE" id="PS50297">
    <property type="entry name" value="ANK_REP_REGION"/>
    <property type="match status" value="2"/>
</dbReference>
<dbReference type="EMBL" id="ADBJ01000047">
    <property type="protein sequence ID" value="EFA76578.1"/>
    <property type="molecule type" value="Genomic_DNA"/>
</dbReference>
<dbReference type="SUPFAM" id="SSF48403">
    <property type="entry name" value="Ankyrin repeat"/>
    <property type="match status" value="1"/>
</dbReference>
<organism evidence="9 10">
    <name type="scientific">Heterostelium pallidum (strain ATCC 26659 / Pp 5 / PN500)</name>
    <name type="common">Cellular slime mold</name>
    <name type="synonym">Polysphondylium pallidum</name>
    <dbReference type="NCBI Taxonomy" id="670386"/>
    <lineage>
        <taxon>Eukaryota</taxon>
        <taxon>Amoebozoa</taxon>
        <taxon>Evosea</taxon>
        <taxon>Eumycetozoa</taxon>
        <taxon>Dictyostelia</taxon>
        <taxon>Acytosteliales</taxon>
        <taxon>Acytosteliaceae</taxon>
        <taxon>Heterostelium</taxon>
    </lineage>
</organism>
<evidence type="ECO:0000256" key="4">
    <source>
        <dbReference type="ARBA" id="ARBA00022989"/>
    </source>
</evidence>
<gene>
    <name evidence="9" type="primary">wacA</name>
    <name evidence="9" type="ORF">PPL_10347</name>
</gene>
<evidence type="ECO:0000256" key="3">
    <source>
        <dbReference type="ARBA" id="ARBA00022692"/>
    </source>
</evidence>
<dbReference type="PANTHER" id="PTHR19139">
    <property type="entry name" value="AQUAPORIN TRANSPORTER"/>
    <property type="match status" value="1"/>
</dbReference>
<dbReference type="Proteomes" id="UP000001396">
    <property type="component" value="Unassembled WGS sequence"/>
</dbReference>
<evidence type="ECO:0000313" key="9">
    <source>
        <dbReference type="EMBL" id="EFA76578.1"/>
    </source>
</evidence>
<evidence type="ECO:0000256" key="7">
    <source>
        <dbReference type="RuleBase" id="RU000477"/>
    </source>
</evidence>
<dbReference type="PRINTS" id="PR00783">
    <property type="entry name" value="MINTRINSICP"/>
</dbReference>
<evidence type="ECO:0000256" key="8">
    <source>
        <dbReference type="SAM" id="Phobius"/>
    </source>
</evidence>
<evidence type="ECO:0000313" key="10">
    <source>
        <dbReference type="Proteomes" id="UP000001396"/>
    </source>
</evidence>
<accession>D3BQ27</accession>
<dbReference type="AlphaFoldDB" id="D3BQ27"/>
<dbReference type="STRING" id="670386.D3BQ27"/>
<keyword evidence="4 8" id="KW-1133">Transmembrane helix</keyword>
<name>D3BQ27_HETP5</name>
<dbReference type="InterPro" id="IPR000425">
    <property type="entry name" value="MIP"/>
</dbReference>
<evidence type="ECO:0000256" key="5">
    <source>
        <dbReference type="ARBA" id="ARBA00023136"/>
    </source>
</evidence>
<evidence type="ECO:0000256" key="2">
    <source>
        <dbReference type="ARBA" id="ARBA00006175"/>
    </source>
</evidence>
<dbReference type="InterPro" id="IPR002110">
    <property type="entry name" value="Ankyrin_rpt"/>
</dbReference>
<feature type="transmembrane region" description="Helical" evidence="8">
    <location>
        <begin position="64"/>
        <end position="87"/>
    </location>
</feature>
<keyword evidence="10" id="KW-1185">Reference proteome</keyword>